<dbReference type="STRING" id="1411621.AUC43_12250"/>
<proteinExistence type="predicted"/>
<evidence type="ECO:0000313" key="6">
    <source>
        <dbReference type="Proteomes" id="UP000059542"/>
    </source>
</evidence>
<evidence type="ECO:0000259" key="3">
    <source>
        <dbReference type="Pfam" id="PF00326"/>
    </source>
</evidence>
<feature type="region of interest" description="Disordered" evidence="1">
    <location>
        <begin position="137"/>
        <end position="160"/>
    </location>
</feature>
<evidence type="ECO:0000313" key="5">
    <source>
        <dbReference type="EMBL" id="ALW85795.1"/>
    </source>
</evidence>
<feature type="domain" description="Peptidase S9 prolyl oligopeptidase catalytic" evidence="3">
    <location>
        <begin position="562"/>
        <end position="760"/>
    </location>
</feature>
<dbReference type="InterPro" id="IPR001375">
    <property type="entry name" value="Peptidase_S9_cat"/>
</dbReference>
<dbReference type="Pfam" id="PF00326">
    <property type="entry name" value="Peptidase_S9"/>
    <property type="match status" value="1"/>
</dbReference>
<sequence>MPNYLLALTSLAVSLPLAAQAQQPPALTAQDYARAERFMGYNTQALVDHSMGQPNWLGGDRFWYRVMTAQGSEFVLVDPAHKSKKPAFDHAKLAAGLSAASGKSYEATRLPFRSFAFSPDDKLVLFSSGGKKWQYDTASGQVSADPTPAPSPGAGANARNEIVSPDGQRAAYIQDYNLWMRDTKTNKLTQLTTDGAKDYGYATDNAGWTTSDKPVLLWAPDSRKIATYKQDQRAVSDMYLVTTNVGKPTLKSWKYPLPGDKDIITIERVIVEVEQPKVVKFQMAPDPRRGSLADDISAGNKGFDDVDWSPDGSQLAFVSTSRDHKVEKLRVADAATGNVREVFSETVPTQYESGQGDINWRYLPKTKEVIWYSERDNWGHLYLYDATTGKPKYQITKGNWVVTELLKVDEKARQLYFLADGREPGNPYFTHLYRVGMDGKHLTLLTPEAGNHRISLSPSGRYFLDSYSQPNVPTVSLVRSLDGKLVTPLEKTDISRLTATGWKAPTPITVKGQDAQTDLYGLMFTPTTLDPNKKYPVINYIYPGPQGGSVGSWSFAPARGDHQALAELGFVVVVLEGSCNPLRSKSFHDGCYGNMAENTLADQTAGMRQLAQRYPYIDLSRAGIWGHSGGGLAAASAMFRYPDFFKVGISESGNHDSRNYEDDWGERYIGLLTTQPDGTSNYDSQANATYAKNLKGKLMLAHGLMDNNVPPYNTLLVVEALIKANKTFDLVVFPNAAHGYGAYSDYMTRRRWDYFVRNLAGAETPQDYQLTAKPDPRNATL</sequence>
<dbReference type="InterPro" id="IPR002469">
    <property type="entry name" value="Peptidase_S9B_N"/>
</dbReference>
<name>A0A0U3SZ18_9BACT</name>
<accession>A0A0U3SZ18</accession>
<dbReference type="GO" id="GO:0006508">
    <property type="term" value="P:proteolysis"/>
    <property type="evidence" value="ECO:0007669"/>
    <property type="project" value="InterPro"/>
</dbReference>
<evidence type="ECO:0000256" key="2">
    <source>
        <dbReference type="SAM" id="SignalP"/>
    </source>
</evidence>
<feature type="domain" description="Dipeptidylpeptidase IV N-terminal" evidence="4">
    <location>
        <begin position="127"/>
        <end position="474"/>
    </location>
</feature>
<dbReference type="InterPro" id="IPR050278">
    <property type="entry name" value="Serine_Prot_S9B/DPPIV"/>
</dbReference>
<dbReference type="PANTHER" id="PTHR11731">
    <property type="entry name" value="PROTEASE FAMILY S9B,C DIPEPTIDYL-PEPTIDASE IV-RELATED"/>
    <property type="match status" value="1"/>
</dbReference>
<dbReference type="RefSeq" id="WP_068193838.1">
    <property type="nucleotide sequence ID" value="NZ_CP013909.1"/>
</dbReference>
<gene>
    <name evidence="5" type="ORF">AUC43_12250</name>
</gene>
<reference evidence="5 6" key="1">
    <citation type="submission" date="2015-12" db="EMBL/GenBank/DDBJ databases">
        <authorList>
            <person name="Shamseldin A."/>
            <person name="Moawad H."/>
            <person name="Abd El-Rahim W.M."/>
            <person name="Sadowsky M.J."/>
        </authorList>
    </citation>
    <scope>NUCLEOTIDE SEQUENCE [LARGE SCALE GENOMIC DNA]</scope>
    <source>
        <strain evidence="5 6">DG5B</strain>
    </source>
</reference>
<keyword evidence="2" id="KW-0732">Signal</keyword>
<feature type="chain" id="PRO_5006845360" evidence="2">
    <location>
        <begin position="22"/>
        <end position="781"/>
    </location>
</feature>
<keyword evidence="6" id="KW-1185">Reference proteome</keyword>
<dbReference type="Gene3D" id="2.140.10.30">
    <property type="entry name" value="Dipeptidylpeptidase IV, N-terminal domain"/>
    <property type="match status" value="1"/>
</dbReference>
<dbReference type="Proteomes" id="UP000059542">
    <property type="component" value="Chromosome"/>
</dbReference>
<dbReference type="OrthoDB" id="9812921at2"/>
<organism evidence="5 6">
    <name type="scientific">Hymenobacter sedentarius</name>
    <dbReference type="NCBI Taxonomy" id="1411621"/>
    <lineage>
        <taxon>Bacteria</taxon>
        <taxon>Pseudomonadati</taxon>
        <taxon>Bacteroidota</taxon>
        <taxon>Cytophagia</taxon>
        <taxon>Cytophagales</taxon>
        <taxon>Hymenobacteraceae</taxon>
        <taxon>Hymenobacter</taxon>
    </lineage>
</organism>
<dbReference type="Gene3D" id="3.40.50.1820">
    <property type="entry name" value="alpha/beta hydrolase"/>
    <property type="match status" value="1"/>
</dbReference>
<dbReference type="EMBL" id="CP013909">
    <property type="protein sequence ID" value="ALW85795.1"/>
    <property type="molecule type" value="Genomic_DNA"/>
</dbReference>
<dbReference type="Pfam" id="PF00930">
    <property type="entry name" value="DPPIV_N"/>
    <property type="match status" value="1"/>
</dbReference>
<feature type="signal peptide" evidence="2">
    <location>
        <begin position="1"/>
        <end position="21"/>
    </location>
</feature>
<dbReference type="InterPro" id="IPR029058">
    <property type="entry name" value="AB_hydrolase_fold"/>
</dbReference>
<dbReference type="SUPFAM" id="SSF53474">
    <property type="entry name" value="alpha/beta-Hydrolases"/>
    <property type="match status" value="1"/>
</dbReference>
<evidence type="ECO:0000256" key="1">
    <source>
        <dbReference type="SAM" id="MobiDB-lite"/>
    </source>
</evidence>
<dbReference type="KEGG" id="hyg:AUC43_12250"/>
<evidence type="ECO:0000259" key="4">
    <source>
        <dbReference type="Pfam" id="PF00930"/>
    </source>
</evidence>
<protein>
    <submittedName>
        <fullName evidence="5">Peptidase S9</fullName>
    </submittedName>
</protein>
<dbReference type="AlphaFoldDB" id="A0A0U3SZ18"/>
<dbReference type="PANTHER" id="PTHR11731:SF118">
    <property type="entry name" value="BLR1971 PROTEIN"/>
    <property type="match status" value="1"/>
</dbReference>
<dbReference type="SUPFAM" id="SSF82171">
    <property type="entry name" value="DPP6 N-terminal domain-like"/>
    <property type="match status" value="1"/>
</dbReference>
<dbReference type="GO" id="GO:0008236">
    <property type="term" value="F:serine-type peptidase activity"/>
    <property type="evidence" value="ECO:0007669"/>
    <property type="project" value="InterPro"/>
</dbReference>